<protein>
    <recommendedName>
        <fullName evidence="4">WD repeat-containing protein 55 homolog</fullName>
    </recommendedName>
</protein>
<evidence type="ECO:0000256" key="1">
    <source>
        <dbReference type="ARBA" id="ARBA00007625"/>
    </source>
</evidence>
<keyword evidence="8" id="KW-1185">Reference proteome</keyword>
<dbReference type="Pfam" id="PF24796">
    <property type="entry name" value="WDR55"/>
    <property type="match status" value="1"/>
</dbReference>
<sequence length="542" mass="61458">MYATAAPLEHTHFTTSLPVLHMHLQPTNTYHTDPTLPRHKNYNPTGSLLPRIKSCHDLDESHRYQNACSASAFRIKRVCSIHVRPSPFSVAEIIQIPIQCVFSSYQTDQHHMKHNFHFVKLEHRQRLAEEMEEGTSSDTDCDDVSINSAADSDSSNETDVNSTNETSTSYNEKEEEEEGEEDEVVKALRREREKCREHPPDIQSEDFIVDISFHPQEEIIAAATITGDVILHKYTNESTEIMNTLEVHTKACRDIEFSKDGNTLFSTSKDKSIMLSDVNTGKLKQFYENAHDIYMNRVGICILTLSSHMFSTGVTEMLLSVWDLRQSNPIWSLKEMDDYVSCMVTTEAQKYLVCTSGEGTVTLMFHLSVLCLYVKWLNCCQLILQSETYEAELTSMGIMRSETKLLVGSSQGMLYLFNWGQFGYHTDEFPGIKYAINCLLPVTENIVVCAGEDGVLRAIHVFPQRHLGVVGQHQLSVESLDISCDGQFIASCSHDQKIKFWNIKYFEDIQVDGKKKAKKGELNHNLPSSKCSNVSDFFSGLI</sequence>
<dbReference type="Proteomes" id="UP000502823">
    <property type="component" value="Unassembled WGS sequence"/>
</dbReference>
<comment type="caution">
    <text evidence="7">The sequence shown here is derived from an EMBL/GenBank/DDBJ whole genome shotgun (WGS) entry which is preliminary data.</text>
</comment>
<dbReference type="EMBL" id="BLKM01000104">
    <property type="protein sequence ID" value="GFG28971.1"/>
    <property type="molecule type" value="Genomic_DNA"/>
</dbReference>
<dbReference type="PROSITE" id="PS50294">
    <property type="entry name" value="WD_REPEATS_REGION"/>
    <property type="match status" value="1"/>
</dbReference>
<comment type="similarity">
    <text evidence="1">Belongs to the WD repeat WDR55 family.</text>
</comment>
<dbReference type="InterPro" id="IPR001680">
    <property type="entry name" value="WD40_rpt"/>
</dbReference>
<keyword evidence="3" id="KW-0677">Repeat</keyword>
<evidence type="ECO:0000313" key="7">
    <source>
        <dbReference type="EMBL" id="GFG28971.1"/>
    </source>
</evidence>
<accession>A0A6L2P9I6</accession>
<dbReference type="PANTHER" id="PTHR44019">
    <property type="entry name" value="WD REPEAT-CONTAINING PROTEIN 55"/>
    <property type="match status" value="1"/>
</dbReference>
<evidence type="ECO:0000256" key="4">
    <source>
        <dbReference type="ARBA" id="ARBA00023478"/>
    </source>
</evidence>
<name>A0A6L2P9I6_COPFO</name>
<dbReference type="PROSITE" id="PS50082">
    <property type="entry name" value="WD_REPEATS_2"/>
    <property type="match status" value="2"/>
</dbReference>
<dbReference type="OrthoDB" id="2288928at2759"/>
<evidence type="ECO:0000313" key="8">
    <source>
        <dbReference type="Proteomes" id="UP000502823"/>
    </source>
</evidence>
<organism evidence="7 8">
    <name type="scientific">Coptotermes formosanus</name>
    <name type="common">Formosan subterranean termite</name>
    <dbReference type="NCBI Taxonomy" id="36987"/>
    <lineage>
        <taxon>Eukaryota</taxon>
        <taxon>Metazoa</taxon>
        <taxon>Ecdysozoa</taxon>
        <taxon>Arthropoda</taxon>
        <taxon>Hexapoda</taxon>
        <taxon>Insecta</taxon>
        <taxon>Pterygota</taxon>
        <taxon>Neoptera</taxon>
        <taxon>Polyneoptera</taxon>
        <taxon>Dictyoptera</taxon>
        <taxon>Blattodea</taxon>
        <taxon>Blattoidea</taxon>
        <taxon>Termitoidae</taxon>
        <taxon>Rhinotermitidae</taxon>
        <taxon>Coptotermes</taxon>
    </lineage>
</organism>
<feature type="region of interest" description="Disordered" evidence="6">
    <location>
        <begin position="127"/>
        <end position="184"/>
    </location>
</feature>
<gene>
    <name evidence="7" type="ORF">Cfor_02302</name>
</gene>
<dbReference type="InterPro" id="IPR015943">
    <property type="entry name" value="WD40/YVTN_repeat-like_dom_sf"/>
</dbReference>
<dbReference type="Gene3D" id="2.130.10.10">
    <property type="entry name" value="YVTN repeat-like/Quinoprotein amine dehydrogenase"/>
    <property type="match status" value="2"/>
</dbReference>
<dbReference type="InterPro" id="IPR050505">
    <property type="entry name" value="WDR55/POC1"/>
</dbReference>
<feature type="repeat" description="WD" evidence="5">
    <location>
        <begin position="470"/>
        <end position="511"/>
    </location>
</feature>
<dbReference type="InParanoid" id="A0A6L2P9I6"/>
<feature type="compositionally biased region" description="Acidic residues" evidence="6">
    <location>
        <begin position="173"/>
        <end position="183"/>
    </location>
</feature>
<reference evidence="8" key="1">
    <citation type="submission" date="2020-01" db="EMBL/GenBank/DDBJ databases">
        <title>Draft genome sequence of the Termite Coptotermes fromosanus.</title>
        <authorList>
            <person name="Itakura S."/>
            <person name="Yosikawa Y."/>
            <person name="Umezawa K."/>
        </authorList>
    </citation>
    <scope>NUCLEOTIDE SEQUENCE [LARGE SCALE GENOMIC DNA]</scope>
</reference>
<evidence type="ECO:0000256" key="5">
    <source>
        <dbReference type="PROSITE-ProRule" id="PRU00221"/>
    </source>
</evidence>
<dbReference type="AlphaFoldDB" id="A0A6L2P9I6"/>
<dbReference type="SMART" id="SM00320">
    <property type="entry name" value="WD40"/>
    <property type="match status" value="6"/>
</dbReference>
<feature type="compositionally biased region" description="Acidic residues" evidence="6">
    <location>
        <begin position="130"/>
        <end position="143"/>
    </location>
</feature>
<dbReference type="FunCoup" id="A0A6L2P9I6">
    <property type="interactions" value="655"/>
</dbReference>
<dbReference type="InterPro" id="IPR036322">
    <property type="entry name" value="WD40_repeat_dom_sf"/>
</dbReference>
<dbReference type="PANTHER" id="PTHR44019:SF20">
    <property type="entry name" value="WD REPEAT-CONTAINING PROTEIN 55"/>
    <property type="match status" value="1"/>
</dbReference>
<keyword evidence="2 5" id="KW-0853">WD repeat</keyword>
<feature type="repeat" description="WD" evidence="5">
    <location>
        <begin position="245"/>
        <end position="286"/>
    </location>
</feature>
<dbReference type="InterPro" id="IPR019775">
    <property type="entry name" value="WD40_repeat_CS"/>
</dbReference>
<evidence type="ECO:0000256" key="6">
    <source>
        <dbReference type="SAM" id="MobiDB-lite"/>
    </source>
</evidence>
<evidence type="ECO:0000256" key="3">
    <source>
        <dbReference type="ARBA" id="ARBA00022737"/>
    </source>
</evidence>
<evidence type="ECO:0000256" key="2">
    <source>
        <dbReference type="ARBA" id="ARBA00022574"/>
    </source>
</evidence>
<dbReference type="PROSITE" id="PS00678">
    <property type="entry name" value="WD_REPEATS_1"/>
    <property type="match status" value="1"/>
</dbReference>
<dbReference type="SUPFAM" id="SSF50978">
    <property type="entry name" value="WD40 repeat-like"/>
    <property type="match status" value="1"/>
</dbReference>
<proteinExistence type="inferred from homology"/>
<feature type="compositionally biased region" description="Low complexity" evidence="6">
    <location>
        <begin position="144"/>
        <end position="170"/>
    </location>
</feature>